<name>A0A4C1YRM4_EUMVA</name>
<dbReference type="Proteomes" id="UP000299102">
    <property type="component" value="Unassembled WGS sequence"/>
</dbReference>
<evidence type="ECO:0000256" key="1">
    <source>
        <dbReference type="SAM" id="MobiDB-lite"/>
    </source>
</evidence>
<keyword evidence="3" id="KW-1185">Reference proteome</keyword>
<proteinExistence type="predicted"/>
<feature type="compositionally biased region" description="Basic and acidic residues" evidence="1">
    <location>
        <begin position="72"/>
        <end position="85"/>
    </location>
</feature>
<feature type="region of interest" description="Disordered" evidence="1">
    <location>
        <begin position="50"/>
        <end position="149"/>
    </location>
</feature>
<evidence type="ECO:0000313" key="2">
    <source>
        <dbReference type="EMBL" id="GBP77534.1"/>
    </source>
</evidence>
<evidence type="ECO:0000313" key="3">
    <source>
        <dbReference type="Proteomes" id="UP000299102"/>
    </source>
</evidence>
<dbReference type="AlphaFoldDB" id="A0A4C1YRM4"/>
<sequence>MYSSEITSERAGIVLLTRLSEVRPGTSAGFIQLFVHWVFESRVADKWAGDNSGGRNEPNTLSGGAVHRRDFHRAEGGRERARLEARGAGVGPHWPRGKRRAHGKAAALGAQRCYMRARPATVSPPSTADEETLSTRVLKRSSGPPSARR</sequence>
<comment type="caution">
    <text evidence="2">The sequence shown here is derived from an EMBL/GenBank/DDBJ whole genome shotgun (WGS) entry which is preliminary data.</text>
</comment>
<reference evidence="2 3" key="1">
    <citation type="journal article" date="2019" name="Commun. Biol.">
        <title>The bagworm genome reveals a unique fibroin gene that provides high tensile strength.</title>
        <authorList>
            <person name="Kono N."/>
            <person name="Nakamura H."/>
            <person name="Ohtoshi R."/>
            <person name="Tomita M."/>
            <person name="Numata K."/>
            <person name="Arakawa K."/>
        </authorList>
    </citation>
    <scope>NUCLEOTIDE SEQUENCE [LARGE SCALE GENOMIC DNA]</scope>
</reference>
<dbReference type="EMBL" id="BGZK01001334">
    <property type="protein sequence ID" value="GBP77534.1"/>
    <property type="molecule type" value="Genomic_DNA"/>
</dbReference>
<gene>
    <name evidence="2" type="ORF">EVAR_98987_1</name>
</gene>
<accession>A0A4C1YRM4</accession>
<organism evidence="2 3">
    <name type="scientific">Eumeta variegata</name>
    <name type="common">Bagworm moth</name>
    <name type="synonym">Eumeta japonica</name>
    <dbReference type="NCBI Taxonomy" id="151549"/>
    <lineage>
        <taxon>Eukaryota</taxon>
        <taxon>Metazoa</taxon>
        <taxon>Ecdysozoa</taxon>
        <taxon>Arthropoda</taxon>
        <taxon>Hexapoda</taxon>
        <taxon>Insecta</taxon>
        <taxon>Pterygota</taxon>
        <taxon>Neoptera</taxon>
        <taxon>Endopterygota</taxon>
        <taxon>Lepidoptera</taxon>
        <taxon>Glossata</taxon>
        <taxon>Ditrysia</taxon>
        <taxon>Tineoidea</taxon>
        <taxon>Psychidae</taxon>
        <taxon>Oiketicinae</taxon>
        <taxon>Eumeta</taxon>
    </lineage>
</organism>
<feature type="compositionally biased region" description="Polar residues" evidence="1">
    <location>
        <begin position="53"/>
        <end position="62"/>
    </location>
</feature>
<protein>
    <submittedName>
        <fullName evidence="2">Uncharacterized protein</fullName>
    </submittedName>
</protein>